<organism evidence="1 2">
    <name type="scientific">Chara braunii</name>
    <name type="common">Braun's stonewort</name>
    <dbReference type="NCBI Taxonomy" id="69332"/>
    <lineage>
        <taxon>Eukaryota</taxon>
        <taxon>Viridiplantae</taxon>
        <taxon>Streptophyta</taxon>
        <taxon>Charophyceae</taxon>
        <taxon>Charales</taxon>
        <taxon>Characeae</taxon>
        <taxon>Chara</taxon>
    </lineage>
</organism>
<dbReference type="Gramene" id="GBG64985">
    <property type="protein sequence ID" value="GBG64985"/>
    <property type="gene ID" value="CBR_g48734"/>
</dbReference>
<sequence>MAATYAVAGVVLGIVSTLFEEGGVLTGSESSDVILHIRVGPSGGRFYGVYEAEGCTDKGWVGKGTFDMCLGPYESLKEKEGISCKKFLHRITLTPYPKRNKRIDILYLEIHLGQKLTGARKLIRFWPEQMCNYCEYCRDVGGGFLEAPFYFEGKVFTTTSEFRSGISSMNEKVFCLHADRHLTFHTGTWSSASALNWKEQEKYCNAQMNLAELTINKQPSSCNFGAAAAAAADEDSEESKNKQVFLASKTLFSKKKTVPITFHERDVFHVGLNKTGDLHVTVDVAPEESCRFLLGHPDHLNAAEDPQLLRRACPTCVSVLRRNFRDIKGRLSRQVNY</sequence>
<protein>
    <submittedName>
        <fullName evidence="1">Uncharacterized protein</fullName>
    </submittedName>
</protein>
<evidence type="ECO:0000313" key="2">
    <source>
        <dbReference type="Proteomes" id="UP000265515"/>
    </source>
</evidence>
<dbReference type="EMBL" id="BFEA01000056">
    <property type="protein sequence ID" value="GBG64985.1"/>
    <property type="molecule type" value="Genomic_DNA"/>
</dbReference>
<comment type="caution">
    <text evidence="1">The sequence shown here is derived from an EMBL/GenBank/DDBJ whole genome shotgun (WGS) entry which is preliminary data.</text>
</comment>
<proteinExistence type="predicted"/>
<reference evidence="1 2" key="1">
    <citation type="journal article" date="2018" name="Cell">
        <title>The Chara Genome: Secondary Complexity and Implications for Plant Terrestrialization.</title>
        <authorList>
            <person name="Nishiyama T."/>
            <person name="Sakayama H."/>
            <person name="Vries J.D."/>
            <person name="Buschmann H."/>
            <person name="Saint-Marcoux D."/>
            <person name="Ullrich K.K."/>
            <person name="Haas F.B."/>
            <person name="Vanderstraeten L."/>
            <person name="Becker D."/>
            <person name="Lang D."/>
            <person name="Vosolsobe S."/>
            <person name="Rombauts S."/>
            <person name="Wilhelmsson P.K.I."/>
            <person name="Janitza P."/>
            <person name="Kern R."/>
            <person name="Heyl A."/>
            <person name="Rumpler F."/>
            <person name="Villalobos L.I.A.C."/>
            <person name="Clay J.M."/>
            <person name="Skokan R."/>
            <person name="Toyoda A."/>
            <person name="Suzuki Y."/>
            <person name="Kagoshima H."/>
            <person name="Schijlen E."/>
            <person name="Tajeshwar N."/>
            <person name="Catarino B."/>
            <person name="Hetherington A.J."/>
            <person name="Saltykova A."/>
            <person name="Bonnot C."/>
            <person name="Breuninger H."/>
            <person name="Symeonidi A."/>
            <person name="Radhakrishnan G.V."/>
            <person name="Van Nieuwerburgh F."/>
            <person name="Deforce D."/>
            <person name="Chang C."/>
            <person name="Karol K.G."/>
            <person name="Hedrich R."/>
            <person name="Ulvskov P."/>
            <person name="Glockner G."/>
            <person name="Delwiche C.F."/>
            <person name="Petrasek J."/>
            <person name="Van de Peer Y."/>
            <person name="Friml J."/>
            <person name="Beilby M."/>
            <person name="Dolan L."/>
            <person name="Kohara Y."/>
            <person name="Sugano S."/>
            <person name="Fujiyama A."/>
            <person name="Delaux P.-M."/>
            <person name="Quint M."/>
            <person name="TheiBen G."/>
            <person name="Hagemann M."/>
            <person name="Harholt J."/>
            <person name="Dunand C."/>
            <person name="Zachgo S."/>
            <person name="Langdale J."/>
            <person name="Maumus F."/>
            <person name="Straeten D.V.D."/>
            <person name="Gould S.B."/>
            <person name="Rensing S.A."/>
        </authorList>
    </citation>
    <scope>NUCLEOTIDE SEQUENCE [LARGE SCALE GENOMIC DNA]</scope>
    <source>
        <strain evidence="1 2">S276</strain>
    </source>
</reference>
<dbReference type="AlphaFoldDB" id="A0A388K4L3"/>
<evidence type="ECO:0000313" key="1">
    <source>
        <dbReference type="EMBL" id="GBG64985.1"/>
    </source>
</evidence>
<keyword evidence="2" id="KW-1185">Reference proteome</keyword>
<gene>
    <name evidence="1" type="ORF">CBR_g48734</name>
</gene>
<name>A0A388K4L3_CHABU</name>
<dbReference type="Proteomes" id="UP000265515">
    <property type="component" value="Unassembled WGS sequence"/>
</dbReference>
<accession>A0A388K4L3</accession>